<accession>A0A1R3KUS2</accession>
<organism evidence="1 2">
    <name type="scientific">Corchorus olitorius</name>
    <dbReference type="NCBI Taxonomy" id="93759"/>
    <lineage>
        <taxon>Eukaryota</taxon>
        <taxon>Viridiplantae</taxon>
        <taxon>Streptophyta</taxon>
        <taxon>Embryophyta</taxon>
        <taxon>Tracheophyta</taxon>
        <taxon>Spermatophyta</taxon>
        <taxon>Magnoliopsida</taxon>
        <taxon>eudicotyledons</taxon>
        <taxon>Gunneridae</taxon>
        <taxon>Pentapetalae</taxon>
        <taxon>rosids</taxon>
        <taxon>malvids</taxon>
        <taxon>Malvales</taxon>
        <taxon>Malvaceae</taxon>
        <taxon>Grewioideae</taxon>
        <taxon>Apeibeae</taxon>
        <taxon>Corchorus</taxon>
    </lineage>
</organism>
<name>A0A1R3KUS2_9ROSI</name>
<protein>
    <submittedName>
        <fullName evidence="1">Ribonuclease P protein subunit p25</fullName>
    </submittedName>
</protein>
<keyword evidence="2" id="KW-1185">Reference proteome</keyword>
<proteinExistence type="predicted"/>
<dbReference type="EMBL" id="AWUE01011230">
    <property type="protein sequence ID" value="OMP10830.1"/>
    <property type="molecule type" value="Genomic_DNA"/>
</dbReference>
<gene>
    <name evidence="1" type="ORF">COLO4_04232</name>
</gene>
<comment type="caution">
    <text evidence="1">The sequence shown here is derived from an EMBL/GenBank/DDBJ whole genome shotgun (WGS) entry which is preliminary data.</text>
</comment>
<reference evidence="2" key="1">
    <citation type="submission" date="2013-09" db="EMBL/GenBank/DDBJ databases">
        <title>Corchorus olitorius genome sequencing.</title>
        <authorList>
            <person name="Alam M."/>
            <person name="Haque M.S."/>
            <person name="Islam M.S."/>
            <person name="Emdad E.M."/>
            <person name="Islam M.M."/>
            <person name="Ahmed B."/>
            <person name="Halim A."/>
            <person name="Hossen Q.M.M."/>
            <person name="Hossain M.Z."/>
            <person name="Ahmed R."/>
            <person name="Khan M.M."/>
            <person name="Islam R."/>
            <person name="Rashid M.M."/>
            <person name="Khan S.A."/>
            <person name="Rahman M.S."/>
            <person name="Alam M."/>
            <person name="Yahiya A.S."/>
            <person name="Khan M.S."/>
            <person name="Azam M.S."/>
            <person name="Haque T."/>
            <person name="Lashkar M.Z.H."/>
            <person name="Akhand A.I."/>
            <person name="Morshed G."/>
            <person name="Roy S."/>
            <person name="Uddin K.S."/>
            <person name="Rabeya T."/>
            <person name="Hossain A.S."/>
            <person name="Chowdhury A."/>
            <person name="Snigdha A.R."/>
            <person name="Mortoza M.S."/>
            <person name="Matin S.A."/>
            <person name="Hoque S.M.E."/>
            <person name="Islam M.K."/>
            <person name="Roy D.K."/>
            <person name="Haider R."/>
            <person name="Moosa M.M."/>
            <person name="Elias S.M."/>
            <person name="Hasan A.M."/>
            <person name="Jahan S."/>
            <person name="Shafiuddin M."/>
            <person name="Mahmood N."/>
            <person name="Shommy N.S."/>
        </authorList>
    </citation>
    <scope>NUCLEOTIDE SEQUENCE [LARGE SCALE GENOMIC DNA]</scope>
    <source>
        <strain evidence="2">cv. O-4</strain>
    </source>
</reference>
<sequence>MIIKMCGNLPLDPLILDLATIPRDHACSSVNLTLTEPRFHLSISECRRNLVSFSNMLFTYSSSFKYPKPISNPNSQSQETLDFKERVRGCEIEGR</sequence>
<evidence type="ECO:0000313" key="2">
    <source>
        <dbReference type="Proteomes" id="UP000187203"/>
    </source>
</evidence>
<evidence type="ECO:0000313" key="1">
    <source>
        <dbReference type="EMBL" id="OMP10830.1"/>
    </source>
</evidence>
<dbReference type="Proteomes" id="UP000187203">
    <property type="component" value="Unassembled WGS sequence"/>
</dbReference>
<dbReference type="AlphaFoldDB" id="A0A1R3KUS2"/>